<dbReference type="Pfam" id="PF03952">
    <property type="entry name" value="Enolase_N"/>
    <property type="match status" value="1"/>
</dbReference>
<dbReference type="Gene3D" id="3.30.390.10">
    <property type="entry name" value="Enolase-like, N-terminal domain"/>
    <property type="match status" value="1"/>
</dbReference>
<protein>
    <submittedName>
        <fullName evidence="2">Enolase</fullName>
        <ecNumber evidence="2">4.2.1.11</ecNumber>
    </submittedName>
</protein>
<reference evidence="2 3" key="1">
    <citation type="submission" date="2013-01" db="EMBL/GenBank/DDBJ databases">
        <authorList>
            <person name="Bench S."/>
        </authorList>
    </citation>
    <scope>NUCLEOTIDE SEQUENCE [LARGE SCALE GENOMIC DNA]</scope>
    <source>
        <strain evidence="2 3">WH 0005</strain>
    </source>
</reference>
<dbReference type="SUPFAM" id="SSF54826">
    <property type="entry name" value="Enolase N-terminal domain-like"/>
    <property type="match status" value="1"/>
</dbReference>
<dbReference type="InterPro" id="IPR020811">
    <property type="entry name" value="Enolase_N"/>
</dbReference>
<accession>T2IU95</accession>
<comment type="caution">
    <text evidence="2">The sequence shown here is derived from an EMBL/GenBank/DDBJ whole genome shotgun (WGS) entry which is preliminary data.</text>
</comment>
<evidence type="ECO:0000259" key="1">
    <source>
        <dbReference type="SMART" id="SM01193"/>
    </source>
</evidence>
<organism evidence="2 3">
    <name type="scientific">Crocosphaera watsonii WH 0005</name>
    <dbReference type="NCBI Taxonomy" id="423472"/>
    <lineage>
        <taxon>Bacteria</taxon>
        <taxon>Bacillati</taxon>
        <taxon>Cyanobacteriota</taxon>
        <taxon>Cyanophyceae</taxon>
        <taxon>Oscillatoriophycideae</taxon>
        <taxon>Chroococcales</taxon>
        <taxon>Aphanothecaceae</taxon>
        <taxon>Crocosphaera</taxon>
    </lineage>
</organism>
<dbReference type="EMBL" id="CAQL01000640">
    <property type="protein sequence ID" value="CCQ56489.1"/>
    <property type="molecule type" value="Genomic_DNA"/>
</dbReference>
<dbReference type="SMART" id="SM01193">
    <property type="entry name" value="Enolase_N"/>
    <property type="match status" value="1"/>
</dbReference>
<gene>
    <name evidence="2" type="ORF">CWATWH0005_5767</name>
</gene>
<reference evidence="2 3" key="2">
    <citation type="submission" date="2013-09" db="EMBL/GenBank/DDBJ databases">
        <title>Whole genome comparison of six Crocosphaera watsonii strains with differing phenotypes.</title>
        <authorList>
            <person name="Bench S.R."/>
            <person name="Heller P."/>
            <person name="Frank I."/>
            <person name="Arciniega M."/>
            <person name="Shilova I.N."/>
            <person name="Zehr J.P."/>
        </authorList>
    </citation>
    <scope>NUCLEOTIDE SEQUENCE [LARGE SCALE GENOMIC DNA]</scope>
    <source>
        <strain evidence="2 3">WH 0005</strain>
    </source>
</reference>
<dbReference type="GO" id="GO:0004634">
    <property type="term" value="F:phosphopyruvate hydratase activity"/>
    <property type="evidence" value="ECO:0007669"/>
    <property type="project" value="UniProtKB-EC"/>
</dbReference>
<name>T2IU95_CROWT</name>
<dbReference type="Proteomes" id="UP000017981">
    <property type="component" value="Unassembled WGS sequence"/>
</dbReference>
<feature type="domain" description="Enolase N-terminal" evidence="1">
    <location>
        <begin position="3"/>
        <end position="51"/>
    </location>
</feature>
<evidence type="ECO:0000313" key="2">
    <source>
        <dbReference type="EMBL" id="CCQ56489.1"/>
    </source>
</evidence>
<sequence>MRIKRIIASEMLDSRGNPTVEAQVMLEDGTVGSALVPSGASTGEKRGCRNA</sequence>
<keyword evidence="2" id="KW-0456">Lyase</keyword>
<dbReference type="EC" id="4.2.1.11" evidence="2"/>
<dbReference type="InterPro" id="IPR029017">
    <property type="entry name" value="Enolase-like_N"/>
</dbReference>
<evidence type="ECO:0000313" key="3">
    <source>
        <dbReference type="Proteomes" id="UP000017981"/>
    </source>
</evidence>
<proteinExistence type="predicted"/>
<dbReference type="AlphaFoldDB" id="T2IU95"/>